<evidence type="ECO:0000313" key="3">
    <source>
        <dbReference type="EMBL" id="MCA9728936.1"/>
    </source>
</evidence>
<proteinExistence type="predicted"/>
<accession>A0A956RPR9</accession>
<protein>
    <recommendedName>
        <fullName evidence="5">Lipoprotein</fullName>
    </recommendedName>
</protein>
<name>A0A956RPR9_UNCEI</name>
<evidence type="ECO:0000256" key="1">
    <source>
        <dbReference type="SAM" id="MobiDB-lite"/>
    </source>
</evidence>
<gene>
    <name evidence="3" type="ORF">KC729_14690</name>
</gene>
<dbReference type="AlphaFoldDB" id="A0A956RPR9"/>
<evidence type="ECO:0008006" key="5">
    <source>
        <dbReference type="Google" id="ProtNLM"/>
    </source>
</evidence>
<feature type="chain" id="PRO_5037374777" description="Lipoprotein" evidence="2">
    <location>
        <begin position="20"/>
        <end position="280"/>
    </location>
</feature>
<feature type="region of interest" description="Disordered" evidence="1">
    <location>
        <begin position="60"/>
        <end position="95"/>
    </location>
</feature>
<reference evidence="3" key="1">
    <citation type="submission" date="2020-04" db="EMBL/GenBank/DDBJ databases">
        <authorList>
            <person name="Zhang T."/>
        </authorList>
    </citation>
    <scope>NUCLEOTIDE SEQUENCE</scope>
    <source>
        <strain evidence="3">HKST-UBA01</strain>
    </source>
</reference>
<dbReference type="EMBL" id="JAGQHR010000520">
    <property type="protein sequence ID" value="MCA9728936.1"/>
    <property type="molecule type" value="Genomic_DNA"/>
</dbReference>
<evidence type="ECO:0000313" key="4">
    <source>
        <dbReference type="Proteomes" id="UP000697710"/>
    </source>
</evidence>
<feature type="signal peptide" evidence="2">
    <location>
        <begin position="1"/>
        <end position="19"/>
    </location>
</feature>
<organism evidence="3 4">
    <name type="scientific">Eiseniibacteriota bacterium</name>
    <dbReference type="NCBI Taxonomy" id="2212470"/>
    <lineage>
        <taxon>Bacteria</taxon>
        <taxon>Candidatus Eiseniibacteriota</taxon>
    </lineage>
</organism>
<comment type="caution">
    <text evidence="3">The sequence shown here is derived from an EMBL/GenBank/DDBJ whole genome shotgun (WGS) entry which is preliminary data.</text>
</comment>
<evidence type="ECO:0000256" key="2">
    <source>
        <dbReference type="SAM" id="SignalP"/>
    </source>
</evidence>
<sequence length="280" mass="29861">MKWKTWARLGLGMASLLSACGKEPPLVDAPMPDGHVPQAGPESLHLDFAWGTVLLSEVATPTTTSPEREGDGSGVRIRVQSPGRATEASEGGTLAPDLLDQTLALRRTVGVEETGVSFELRDAGGRPVYEMGLQTRDDGVLLFEDAGGERLEVLSANLPDGRHSDRYHFSGKGRTLDASWIEGGSPDPALESLGDAAAGLAASYEARLLSSLLGDRRFVEWLDGRAAGVPQAQAIPEEVERACDAIEQCRRAICEDNPSHPLCIGCTAGSFICWLLRILS</sequence>
<dbReference type="PROSITE" id="PS51257">
    <property type="entry name" value="PROKAR_LIPOPROTEIN"/>
    <property type="match status" value="1"/>
</dbReference>
<dbReference type="Proteomes" id="UP000697710">
    <property type="component" value="Unassembled WGS sequence"/>
</dbReference>
<keyword evidence="2" id="KW-0732">Signal</keyword>
<reference evidence="3" key="2">
    <citation type="journal article" date="2021" name="Microbiome">
        <title>Successional dynamics and alternative stable states in a saline activated sludge microbial community over 9 years.</title>
        <authorList>
            <person name="Wang Y."/>
            <person name="Ye J."/>
            <person name="Ju F."/>
            <person name="Liu L."/>
            <person name="Boyd J.A."/>
            <person name="Deng Y."/>
            <person name="Parks D.H."/>
            <person name="Jiang X."/>
            <person name="Yin X."/>
            <person name="Woodcroft B.J."/>
            <person name="Tyson G.W."/>
            <person name="Hugenholtz P."/>
            <person name="Polz M.F."/>
            <person name="Zhang T."/>
        </authorList>
    </citation>
    <scope>NUCLEOTIDE SEQUENCE</scope>
    <source>
        <strain evidence="3">HKST-UBA01</strain>
    </source>
</reference>